<evidence type="ECO:0000313" key="3">
    <source>
        <dbReference type="Proteomes" id="UP000694005"/>
    </source>
</evidence>
<reference evidence="2 3" key="1">
    <citation type="submission" date="2021-07" db="EMBL/GenBank/DDBJ databases">
        <authorList>
            <consortium name="Genoscope - CEA"/>
            <person name="William W."/>
        </authorList>
    </citation>
    <scope>NUCLEOTIDE SEQUENCE [LARGE SCALE GENOMIC DNA]</scope>
</reference>
<evidence type="ECO:0000256" key="1">
    <source>
        <dbReference type="SAM" id="Phobius"/>
    </source>
</evidence>
<accession>A0A8D9H267</accession>
<proteinExistence type="predicted"/>
<gene>
    <name evidence="2" type="ORF">BRAPAZ1V2_A01P43770.2</name>
</gene>
<keyword evidence="1" id="KW-0472">Membrane</keyword>
<sequence length="56" mass="6252">ERKERERVQGSHGVRWCVRARTGAVGSLLCSSAYVFVWLFRSGDSLRHARGSGLGF</sequence>
<name>A0A8D9H267_BRACM</name>
<evidence type="ECO:0000313" key="2">
    <source>
        <dbReference type="EMBL" id="CAG7890301.1"/>
    </source>
</evidence>
<dbReference type="AlphaFoldDB" id="A0A8D9H267"/>
<dbReference type="EMBL" id="LS974617">
    <property type="protein sequence ID" value="CAG7890301.1"/>
    <property type="molecule type" value="Genomic_DNA"/>
</dbReference>
<feature type="transmembrane region" description="Helical" evidence="1">
    <location>
        <begin position="20"/>
        <end position="40"/>
    </location>
</feature>
<dbReference type="Gramene" id="A01p43770.2_BraZ1">
    <property type="protein sequence ID" value="A01p43770.2_BraZ1.CDS.1"/>
    <property type="gene ID" value="A01g43770.2_BraZ1"/>
</dbReference>
<protein>
    <submittedName>
        <fullName evidence="2">Uncharacterized protein</fullName>
    </submittedName>
</protein>
<organism evidence="2 3">
    <name type="scientific">Brassica campestris</name>
    <name type="common">Field mustard</name>
    <dbReference type="NCBI Taxonomy" id="3711"/>
    <lineage>
        <taxon>Eukaryota</taxon>
        <taxon>Viridiplantae</taxon>
        <taxon>Streptophyta</taxon>
        <taxon>Embryophyta</taxon>
        <taxon>Tracheophyta</taxon>
        <taxon>Spermatophyta</taxon>
        <taxon>Magnoliopsida</taxon>
        <taxon>eudicotyledons</taxon>
        <taxon>Gunneridae</taxon>
        <taxon>Pentapetalae</taxon>
        <taxon>rosids</taxon>
        <taxon>malvids</taxon>
        <taxon>Brassicales</taxon>
        <taxon>Brassicaceae</taxon>
        <taxon>Brassiceae</taxon>
        <taxon>Brassica</taxon>
    </lineage>
</organism>
<feature type="non-terminal residue" evidence="2">
    <location>
        <position position="1"/>
    </location>
</feature>
<keyword evidence="1" id="KW-1133">Transmembrane helix</keyword>
<keyword evidence="1" id="KW-0812">Transmembrane</keyword>
<dbReference type="Proteomes" id="UP000694005">
    <property type="component" value="Chromosome A01"/>
</dbReference>